<dbReference type="EMBL" id="CP012678">
    <property type="protein sequence ID" value="ALF58901.1"/>
    <property type="molecule type" value="Genomic_DNA"/>
</dbReference>
<dbReference type="Gene3D" id="3.40.640.10">
    <property type="entry name" value="Type I PLP-dependent aspartate aminotransferase-like (Major domain)"/>
    <property type="match status" value="1"/>
</dbReference>
<dbReference type="PANTHER" id="PTHR46577">
    <property type="entry name" value="HTH-TYPE TRANSCRIPTIONAL REGULATORY PROTEIN GABR"/>
    <property type="match status" value="1"/>
</dbReference>
<dbReference type="Proteomes" id="UP000059847">
    <property type="component" value="Chromosome"/>
</dbReference>
<gene>
    <name evidence="7" type="ORF">AOC03_01585</name>
</gene>
<dbReference type="OrthoDB" id="9802328at2"/>
<dbReference type="GO" id="GO:0003677">
    <property type="term" value="F:DNA binding"/>
    <property type="evidence" value="ECO:0007669"/>
    <property type="project" value="UniProtKB-KW"/>
</dbReference>
<evidence type="ECO:0000313" key="7">
    <source>
        <dbReference type="EMBL" id="ALF58901.1"/>
    </source>
</evidence>
<dbReference type="InterPro" id="IPR015424">
    <property type="entry name" value="PyrdxlP-dep_Trfase"/>
</dbReference>
<evidence type="ECO:0000259" key="6">
    <source>
        <dbReference type="PROSITE" id="PS50949"/>
    </source>
</evidence>
<dbReference type="AlphaFoldDB" id="A0A0M4U5E0"/>
<dbReference type="GO" id="GO:0003700">
    <property type="term" value="F:DNA-binding transcription factor activity"/>
    <property type="evidence" value="ECO:0007669"/>
    <property type="project" value="InterPro"/>
</dbReference>
<keyword evidence="3" id="KW-0805">Transcription regulation</keyword>
<evidence type="ECO:0000256" key="1">
    <source>
        <dbReference type="ARBA" id="ARBA00005384"/>
    </source>
</evidence>
<dbReference type="InterPro" id="IPR051446">
    <property type="entry name" value="HTH_trans_reg/aminotransferase"/>
</dbReference>
<keyword evidence="2" id="KW-0663">Pyridoxal phosphate</keyword>
<dbReference type="InterPro" id="IPR036388">
    <property type="entry name" value="WH-like_DNA-bd_sf"/>
</dbReference>
<dbReference type="Gene3D" id="3.90.1150.10">
    <property type="entry name" value="Aspartate Aminotransferase, domain 1"/>
    <property type="match status" value="1"/>
</dbReference>
<dbReference type="RefSeq" id="WP_062533297.1">
    <property type="nucleotide sequence ID" value="NZ_CP012678.1"/>
</dbReference>
<dbReference type="STRING" id="45610.AOC03_01585"/>
<dbReference type="InterPro" id="IPR000524">
    <property type="entry name" value="Tscrpt_reg_HTH_GntR"/>
</dbReference>
<comment type="similarity">
    <text evidence="1">In the C-terminal section; belongs to the class-I pyridoxal-phosphate-dependent aminotransferase family.</text>
</comment>
<dbReference type="Gene3D" id="1.10.10.10">
    <property type="entry name" value="Winged helix-like DNA-binding domain superfamily/Winged helix DNA-binding domain"/>
    <property type="match status" value="1"/>
</dbReference>
<keyword evidence="4" id="KW-0238">DNA-binding</keyword>
<dbReference type="SMART" id="SM00345">
    <property type="entry name" value="HTH_GNTR"/>
    <property type="match status" value="1"/>
</dbReference>
<feature type="domain" description="HTH gntR-type" evidence="6">
    <location>
        <begin position="5"/>
        <end position="73"/>
    </location>
</feature>
<dbReference type="SUPFAM" id="SSF53383">
    <property type="entry name" value="PLP-dependent transferases"/>
    <property type="match status" value="1"/>
</dbReference>
<dbReference type="GO" id="GO:0030170">
    <property type="term" value="F:pyridoxal phosphate binding"/>
    <property type="evidence" value="ECO:0007669"/>
    <property type="project" value="InterPro"/>
</dbReference>
<dbReference type="PANTHER" id="PTHR46577:SF2">
    <property type="entry name" value="TRANSCRIPTIONAL REGULATORY PROTEIN"/>
    <property type="match status" value="1"/>
</dbReference>
<dbReference type="InterPro" id="IPR036390">
    <property type="entry name" value="WH_DNA-bd_sf"/>
</dbReference>
<accession>A0A0M4U5E0</accession>
<proteinExistence type="inferred from homology"/>
<dbReference type="InterPro" id="IPR004839">
    <property type="entry name" value="Aminotransferase_I/II_large"/>
</dbReference>
<dbReference type="CDD" id="cd00609">
    <property type="entry name" value="AAT_like"/>
    <property type="match status" value="1"/>
</dbReference>
<organism evidence="7 8">
    <name type="scientific">Psychrobacter urativorans</name>
    <dbReference type="NCBI Taxonomy" id="45610"/>
    <lineage>
        <taxon>Bacteria</taxon>
        <taxon>Pseudomonadati</taxon>
        <taxon>Pseudomonadota</taxon>
        <taxon>Gammaproteobacteria</taxon>
        <taxon>Moraxellales</taxon>
        <taxon>Moraxellaceae</taxon>
        <taxon>Psychrobacter</taxon>
    </lineage>
</organism>
<reference evidence="7 8" key="1">
    <citation type="submission" date="2015-09" db="EMBL/GenBank/DDBJ databases">
        <title>Complete genome of Psychrobacter urativorans R10.10B.</title>
        <authorList>
            <person name="See-Too W.S."/>
            <person name="Chan K.G."/>
        </authorList>
    </citation>
    <scope>NUCLEOTIDE SEQUENCE [LARGE SCALE GENOMIC DNA]</scope>
    <source>
        <strain evidence="7 8">R10.10B</strain>
    </source>
</reference>
<dbReference type="KEGG" id="pur:AOC03_01585"/>
<dbReference type="Pfam" id="PF00392">
    <property type="entry name" value="GntR"/>
    <property type="match status" value="1"/>
</dbReference>
<sequence>MKHQLTRIEIVMADVKEKIATVVYMPGTRLPSVRAAANSYGFSPSTVVEAYERLQTEGIIYSRPGAGFYVAESIAPLSLTETGHNLDRAIDPLWVSRQSLEPSDNVLKPGCGWLPPDWLFVEGMRRGLRHAARGDVTVISEYATPLGLLALRQLLTRRMAGLGINAQPSQVMLTESGTQAIDLILRFLLTAGDTVVVDDPCYFNFRALLRAHRVKVIGVPYTPSGPDIDAFAKILEEHKPRLYITNAAIHNPTGATLSHATAYQILQLAQAAGLYIIEDDIFADFEVKPAPRLAALDGLSRVFYIGSFSKTLSASLRCGYIAAPNEWVESLLDLKIATGFGGGQLAAAVVLSALTDSGYRKHMSTIHTRLASARSQTLPRLAKLGIVPWLLPQAGMFLWCRLPDNNSATELANRCLSQGVVLAPGNAFSQSKNAENFMRFNVAQMSSSKIFEVLAESLD</sequence>
<dbReference type="Pfam" id="PF00155">
    <property type="entry name" value="Aminotran_1_2"/>
    <property type="match status" value="1"/>
</dbReference>
<keyword evidence="8" id="KW-1185">Reference proteome</keyword>
<dbReference type="PROSITE" id="PS50949">
    <property type="entry name" value="HTH_GNTR"/>
    <property type="match status" value="1"/>
</dbReference>
<dbReference type="CDD" id="cd07377">
    <property type="entry name" value="WHTH_GntR"/>
    <property type="match status" value="1"/>
</dbReference>
<dbReference type="InterPro" id="IPR015422">
    <property type="entry name" value="PyrdxlP-dep_Trfase_small"/>
</dbReference>
<dbReference type="SUPFAM" id="SSF46785">
    <property type="entry name" value="Winged helix' DNA-binding domain"/>
    <property type="match status" value="1"/>
</dbReference>
<keyword evidence="5" id="KW-0804">Transcription</keyword>
<protein>
    <submittedName>
        <fullName evidence="7">GntR family transcriptional regulator</fullName>
    </submittedName>
</protein>
<evidence type="ECO:0000313" key="8">
    <source>
        <dbReference type="Proteomes" id="UP000059847"/>
    </source>
</evidence>
<evidence type="ECO:0000256" key="4">
    <source>
        <dbReference type="ARBA" id="ARBA00023125"/>
    </source>
</evidence>
<dbReference type="InterPro" id="IPR015421">
    <property type="entry name" value="PyrdxlP-dep_Trfase_major"/>
</dbReference>
<evidence type="ECO:0000256" key="2">
    <source>
        <dbReference type="ARBA" id="ARBA00022898"/>
    </source>
</evidence>
<evidence type="ECO:0000256" key="3">
    <source>
        <dbReference type="ARBA" id="ARBA00023015"/>
    </source>
</evidence>
<evidence type="ECO:0000256" key="5">
    <source>
        <dbReference type="ARBA" id="ARBA00023163"/>
    </source>
</evidence>
<name>A0A0M4U5E0_9GAMM</name>